<evidence type="ECO:0000313" key="7">
    <source>
        <dbReference type="EMBL" id="RIB35509.1"/>
    </source>
</evidence>
<keyword evidence="5" id="KW-0324">Glycolysis</keyword>
<evidence type="ECO:0000256" key="1">
    <source>
        <dbReference type="ARBA" id="ARBA00000370"/>
    </source>
</evidence>
<proteinExistence type="inferred from homology"/>
<sequence>MSSFKTLFVILDGLGDHVIKDLGNKTPLEAAKKNNIDKLARYSDCGLVNIIERGIVPGSDTGHISLFGYELNVYPGRGILEAIGSEIKLGMKIGLKEGDIAYRVNFSTVMNDIIIDRRIGRNDYGLDIILRDFEEEIEKIEKEYGVEIDLIHTVEHRGVLIMRGLESEKVSPNDLHVENEKIIRIEPLEEKAKITAEILNKLIERFYIFSNKHPINDDRRKKNLLPINYILIRGASKYKELPDEERFQKRYGIRSLFIAGGALYLGVARYLGMDAYRPVGATATVRTSLFSKAEAAISNRDKYDIIFVHIKATDSLSHDRNPKEKKKFIERIDEEFIGRIKEEFDIIVLTGDHSTSSILGRHISDPVPIFIYSPFSRWGLIKKFGERQCRKGSLGFLNGRDIIKIVLDKMGKEVMVGQ</sequence>
<dbReference type="CDD" id="cd16011">
    <property type="entry name" value="iPGM_like"/>
    <property type="match status" value="1"/>
</dbReference>
<gene>
    <name evidence="7" type="ORF">BXU00_00135</name>
</gene>
<evidence type="ECO:0000259" key="6">
    <source>
        <dbReference type="Pfam" id="PF01676"/>
    </source>
</evidence>
<comment type="similarity">
    <text evidence="4">Belongs to the BPG-independent phosphoglycerate mutase family. A-PGAM subfamily.</text>
</comment>
<comment type="pathway">
    <text evidence="3">Carbohydrate degradation.</text>
</comment>
<dbReference type="InterPro" id="IPR006124">
    <property type="entry name" value="Metalloenzyme"/>
</dbReference>
<dbReference type="Proteomes" id="UP000266622">
    <property type="component" value="Unassembled WGS sequence"/>
</dbReference>
<organism evidence="7 8">
    <name type="scientific">Candidatus Nanoclepta minutus</name>
    <dbReference type="NCBI Taxonomy" id="1940235"/>
    <lineage>
        <taxon>Archaea</taxon>
        <taxon>Nanobdellota</taxon>
        <taxon>Candidatus Nanoclepta</taxon>
    </lineage>
</organism>
<accession>A0A397WPT1</accession>
<dbReference type="GO" id="GO:0006096">
    <property type="term" value="P:glycolytic process"/>
    <property type="evidence" value="ECO:0007669"/>
    <property type="project" value="UniProtKB-KW"/>
</dbReference>
<dbReference type="Pfam" id="PF10143">
    <property type="entry name" value="PhosphMutase"/>
    <property type="match status" value="1"/>
</dbReference>
<comment type="function">
    <text evidence="2">Catalyzes the interconversion of 2-phosphoglycerate and 3-phosphoglycerate.</text>
</comment>
<dbReference type="AlphaFoldDB" id="A0A397WPT1"/>
<dbReference type="Pfam" id="PF01676">
    <property type="entry name" value="Metalloenzyme"/>
    <property type="match status" value="1"/>
</dbReference>
<dbReference type="PANTHER" id="PTHR31209">
    <property type="entry name" value="COFACTOR-INDEPENDENT PHOSPHOGLYCERATE MUTASE"/>
    <property type="match status" value="1"/>
</dbReference>
<reference evidence="7 8" key="1">
    <citation type="journal article" date="2018" name="Syst. Appl. Microbiol.">
        <title>A new symbiotic nanoarchaeote (Candidatus Nanoclepta minutus) and its host (Zestosphaera tikiterensis gen. nov., sp. nov.) from a New Zealand hot spring.</title>
        <authorList>
            <person name="St John E."/>
            <person name="Liu Y."/>
            <person name="Podar M."/>
            <person name="Stott M.B."/>
            <person name="Meneghin J."/>
            <person name="Chen Z."/>
            <person name="Lagutin K."/>
            <person name="Mitchell K."/>
            <person name="Reysenbach A.L."/>
        </authorList>
    </citation>
    <scope>NUCLEOTIDE SEQUENCE [LARGE SCALE GENOMIC DNA]</scope>
    <source>
        <strain evidence="7">NZ3</strain>
    </source>
</reference>
<evidence type="ECO:0000256" key="4">
    <source>
        <dbReference type="ARBA" id="ARBA00005524"/>
    </source>
</evidence>
<dbReference type="GO" id="GO:0004619">
    <property type="term" value="F:phosphoglycerate mutase activity"/>
    <property type="evidence" value="ECO:0007669"/>
    <property type="project" value="UniProtKB-EC"/>
</dbReference>
<dbReference type="GO" id="GO:0046872">
    <property type="term" value="F:metal ion binding"/>
    <property type="evidence" value="ECO:0007669"/>
    <property type="project" value="InterPro"/>
</dbReference>
<evidence type="ECO:0000256" key="2">
    <source>
        <dbReference type="ARBA" id="ARBA00002315"/>
    </source>
</evidence>
<dbReference type="PIRSF" id="PIRSF006392">
    <property type="entry name" value="IPGAM_arch"/>
    <property type="match status" value="1"/>
</dbReference>
<evidence type="ECO:0000256" key="3">
    <source>
        <dbReference type="ARBA" id="ARBA00004921"/>
    </source>
</evidence>
<dbReference type="PANTHER" id="PTHR31209:SF0">
    <property type="entry name" value="METALLOENZYME DOMAIN-CONTAINING PROTEIN"/>
    <property type="match status" value="1"/>
</dbReference>
<comment type="caution">
    <text evidence="7">The sequence shown here is derived from an EMBL/GenBank/DDBJ whole genome shotgun (WGS) entry which is preliminary data.</text>
</comment>
<protein>
    <recommendedName>
        <fullName evidence="6">Metalloenzyme domain-containing protein</fullName>
    </recommendedName>
</protein>
<name>A0A397WPT1_9ARCH</name>
<dbReference type="NCBIfam" id="TIGR00306">
    <property type="entry name" value="apgM"/>
    <property type="match status" value="1"/>
</dbReference>
<evidence type="ECO:0000256" key="5">
    <source>
        <dbReference type="ARBA" id="ARBA00023152"/>
    </source>
</evidence>
<comment type="catalytic activity">
    <reaction evidence="1">
        <text>(2R)-2-phosphoglycerate = (2R)-3-phosphoglycerate</text>
        <dbReference type="Rhea" id="RHEA:15901"/>
        <dbReference type="ChEBI" id="CHEBI:58272"/>
        <dbReference type="ChEBI" id="CHEBI:58289"/>
        <dbReference type="EC" id="5.4.2.12"/>
    </reaction>
</comment>
<dbReference type="Gene3D" id="3.40.720.10">
    <property type="entry name" value="Alkaline Phosphatase, subunit A"/>
    <property type="match status" value="2"/>
</dbReference>
<dbReference type="SUPFAM" id="SSF53649">
    <property type="entry name" value="Alkaline phosphatase-like"/>
    <property type="match status" value="1"/>
</dbReference>
<evidence type="ECO:0000313" key="8">
    <source>
        <dbReference type="Proteomes" id="UP000266622"/>
    </source>
</evidence>
<dbReference type="InterPro" id="IPR004456">
    <property type="entry name" value="Pglycerate_mutase_ApgM"/>
</dbReference>
<feature type="domain" description="Metalloenzyme" evidence="6">
    <location>
        <begin position="5"/>
        <end position="408"/>
    </location>
</feature>
<dbReference type="InterPro" id="IPR017850">
    <property type="entry name" value="Alkaline_phosphatase_core_sf"/>
</dbReference>
<dbReference type="EMBL" id="MWMI01000001">
    <property type="protein sequence ID" value="RIB35509.1"/>
    <property type="molecule type" value="Genomic_DNA"/>
</dbReference>